<evidence type="ECO:0000256" key="1">
    <source>
        <dbReference type="SAM" id="Phobius"/>
    </source>
</evidence>
<keyword evidence="1" id="KW-0472">Membrane</keyword>
<dbReference type="Proteomes" id="UP001140513">
    <property type="component" value="Unassembled WGS sequence"/>
</dbReference>
<protein>
    <submittedName>
        <fullName evidence="2">Uncharacterized protein</fullName>
    </submittedName>
</protein>
<proteinExistence type="predicted"/>
<sequence>MKPTLAWEPYTQKIILHCLIVTTPMLISSLVIIYIVYANLITPTCASQDLCPASSLNTTSKAFYYIDFSAAQLAFVSSWSATVSFTLVGFLMAFASYSNASALLRASETEEQNNLPSPHQMSVLLRVLNAEIMVLWDMAAEKGKRVFWKKEREKEGGKHSSSILNTSIMVLLVSIVASLLVQVADVYFHIAAESVNLIQVQPLSPTSRQYSRQIAPWCLDRPSNGPLGPKSFWGCAITAQPAPNNDATSLAPTNTTTIQDMKNTVSDQHETLNFTNSDGVQFAVIGPANADSNEDYKATSFGVSATCAAIAEGGCDVASPITNVKDGSGSPILLVPFTCTQNRSGLSLTGNLTSHNTKTHMLNFHKYAAESPPFLTNFMETPNGLSNTDILAAIQNETADEIFRNPWSVLALRKLPFAQQADFENLPPAFRNDSRIWKHDVLGAFTLMLCNVTVWDMTYVKSGGRVTSLTKAPSNGSTAGMASMPGTRFIGTLANVFQDLSTGPESRRSPSAFIRAFEIGMSSAYSFPLASQLSSRASLLAQVRSSKVVTRLPVAALWTLVVANVGFALLGLGLAIWAMRLASPDVHQTQMRLGVAGLAAALFDREKFEQSARADDGLFSEKSEKRGLDVKRIGFKRTGTGGSTFAVYDAGSRLAEAKAMRTRYFSSIVG</sequence>
<feature type="transmembrane region" description="Helical" evidence="1">
    <location>
        <begin position="73"/>
        <end position="95"/>
    </location>
</feature>
<feature type="transmembrane region" description="Helical" evidence="1">
    <location>
        <begin position="14"/>
        <end position="37"/>
    </location>
</feature>
<dbReference type="OrthoDB" id="3344043at2759"/>
<dbReference type="AlphaFoldDB" id="A0A9W9C5N4"/>
<name>A0A9W9C5N4_9PLEO</name>
<gene>
    <name evidence="2" type="ORF">N0V89_011749</name>
</gene>
<keyword evidence="1" id="KW-0812">Transmembrane</keyword>
<organism evidence="2 3">
    <name type="scientific">Didymosphaeria variabile</name>
    <dbReference type="NCBI Taxonomy" id="1932322"/>
    <lineage>
        <taxon>Eukaryota</taxon>
        <taxon>Fungi</taxon>
        <taxon>Dikarya</taxon>
        <taxon>Ascomycota</taxon>
        <taxon>Pezizomycotina</taxon>
        <taxon>Dothideomycetes</taxon>
        <taxon>Pleosporomycetidae</taxon>
        <taxon>Pleosporales</taxon>
        <taxon>Massarineae</taxon>
        <taxon>Didymosphaeriaceae</taxon>
        <taxon>Didymosphaeria</taxon>
    </lineage>
</organism>
<keyword evidence="1" id="KW-1133">Transmembrane helix</keyword>
<reference evidence="2" key="1">
    <citation type="submission" date="2022-10" db="EMBL/GenBank/DDBJ databases">
        <title>Tapping the CABI collections for fungal endophytes: first genome assemblies for Collariella, Neodidymelliopsis, Ascochyta clinopodiicola, Didymella pomorum, Didymosphaeria variabile, Neocosmospora piperis and Neocucurbitaria cava.</title>
        <authorList>
            <person name="Hill R."/>
        </authorList>
    </citation>
    <scope>NUCLEOTIDE SEQUENCE</scope>
    <source>
        <strain evidence="2">IMI 356815</strain>
    </source>
</reference>
<dbReference type="GeneID" id="80915279"/>
<dbReference type="RefSeq" id="XP_056065779.1">
    <property type="nucleotide sequence ID" value="XM_056220476.1"/>
</dbReference>
<keyword evidence="3" id="KW-1185">Reference proteome</keyword>
<feature type="transmembrane region" description="Helical" evidence="1">
    <location>
        <begin position="161"/>
        <end position="181"/>
    </location>
</feature>
<evidence type="ECO:0000313" key="3">
    <source>
        <dbReference type="Proteomes" id="UP001140513"/>
    </source>
</evidence>
<evidence type="ECO:0000313" key="2">
    <source>
        <dbReference type="EMBL" id="KAJ4345615.1"/>
    </source>
</evidence>
<accession>A0A9W9C5N4</accession>
<feature type="transmembrane region" description="Helical" evidence="1">
    <location>
        <begin position="555"/>
        <end position="578"/>
    </location>
</feature>
<dbReference type="EMBL" id="JAPEUX010000009">
    <property type="protein sequence ID" value="KAJ4345615.1"/>
    <property type="molecule type" value="Genomic_DNA"/>
</dbReference>
<comment type="caution">
    <text evidence="2">The sequence shown here is derived from an EMBL/GenBank/DDBJ whole genome shotgun (WGS) entry which is preliminary data.</text>
</comment>